<dbReference type="InterPro" id="IPR003599">
    <property type="entry name" value="Ig_sub"/>
</dbReference>
<dbReference type="SUPFAM" id="SSF51004">
    <property type="entry name" value="C-terminal (heme d1) domain of cytochrome cd1-nitrite reductase"/>
    <property type="match status" value="1"/>
</dbReference>
<dbReference type="KEGG" id="pmrn:116940384"/>
<dbReference type="PANTHER" id="PTHR45080:SF8">
    <property type="entry name" value="IG-LIKE DOMAIN-CONTAINING PROTEIN"/>
    <property type="match status" value="1"/>
</dbReference>
<evidence type="ECO:0000256" key="4">
    <source>
        <dbReference type="SAM" id="MobiDB-lite"/>
    </source>
</evidence>
<keyword evidence="1" id="KW-0732">Signal</keyword>
<evidence type="ECO:0000256" key="2">
    <source>
        <dbReference type="ARBA" id="ARBA00023157"/>
    </source>
</evidence>
<feature type="region of interest" description="Disordered" evidence="4">
    <location>
        <begin position="43"/>
        <end position="76"/>
    </location>
</feature>
<protein>
    <submittedName>
        <fullName evidence="7">Follistatin-related protein 4-like</fullName>
    </submittedName>
</protein>
<dbReference type="InterPro" id="IPR015943">
    <property type="entry name" value="WD40/YVTN_repeat-like_dom_sf"/>
</dbReference>
<dbReference type="Pfam" id="PF07679">
    <property type="entry name" value="I-set"/>
    <property type="match status" value="1"/>
</dbReference>
<dbReference type="GO" id="GO:0003007">
    <property type="term" value="P:heart morphogenesis"/>
    <property type="evidence" value="ECO:0007669"/>
    <property type="project" value="UniProtKB-ARBA"/>
</dbReference>
<dbReference type="InterPro" id="IPR003598">
    <property type="entry name" value="Ig_sub2"/>
</dbReference>
<feature type="compositionally biased region" description="Basic and acidic residues" evidence="4">
    <location>
        <begin position="98"/>
        <end position="113"/>
    </location>
</feature>
<dbReference type="GO" id="GO:0007156">
    <property type="term" value="P:homophilic cell adhesion via plasma membrane adhesion molecules"/>
    <property type="evidence" value="ECO:0007669"/>
    <property type="project" value="TreeGrafter"/>
</dbReference>
<evidence type="ECO:0000313" key="7">
    <source>
        <dbReference type="RefSeq" id="XP_032806059.1"/>
    </source>
</evidence>
<evidence type="ECO:0000313" key="6">
    <source>
        <dbReference type="Proteomes" id="UP001318040"/>
    </source>
</evidence>
<dbReference type="Gene3D" id="2.60.40.10">
    <property type="entry name" value="Immunoglobulins"/>
    <property type="match status" value="2"/>
</dbReference>
<dbReference type="InterPro" id="IPR013098">
    <property type="entry name" value="Ig_I-set"/>
</dbReference>
<feature type="region of interest" description="Disordered" evidence="4">
    <location>
        <begin position="575"/>
        <end position="641"/>
    </location>
</feature>
<gene>
    <name evidence="7" type="primary">LOC116940384</name>
</gene>
<reference evidence="7" key="1">
    <citation type="submission" date="2025-08" db="UniProtKB">
        <authorList>
            <consortium name="RefSeq"/>
        </authorList>
    </citation>
    <scope>IDENTIFICATION</scope>
    <source>
        <tissue evidence="7">Sperm</tissue>
    </source>
</reference>
<feature type="region of interest" description="Disordered" evidence="4">
    <location>
        <begin position="97"/>
        <end position="134"/>
    </location>
</feature>
<dbReference type="Gene3D" id="2.130.10.10">
    <property type="entry name" value="YVTN repeat-like/Quinoprotein amine dehydrogenase"/>
    <property type="match status" value="1"/>
</dbReference>
<dbReference type="PANTHER" id="PTHR45080">
    <property type="entry name" value="CONTACTIN 5"/>
    <property type="match status" value="1"/>
</dbReference>
<dbReference type="GO" id="GO:0005886">
    <property type="term" value="C:plasma membrane"/>
    <property type="evidence" value="ECO:0007669"/>
    <property type="project" value="TreeGrafter"/>
</dbReference>
<dbReference type="InterPro" id="IPR007110">
    <property type="entry name" value="Ig-like_dom"/>
</dbReference>
<dbReference type="Proteomes" id="UP001318040">
    <property type="component" value="Chromosome 8"/>
</dbReference>
<dbReference type="SMART" id="SM00408">
    <property type="entry name" value="IGc2"/>
    <property type="match status" value="2"/>
</dbReference>
<evidence type="ECO:0000256" key="3">
    <source>
        <dbReference type="ARBA" id="ARBA00023319"/>
    </source>
</evidence>
<dbReference type="GO" id="GO:0055013">
    <property type="term" value="P:cardiac muscle cell development"/>
    <property type="evidence" value="ECO:0007669"/>
    <property type="project" value="UniProtKB-ARBA"/>
</dbReference>
<feature type="compositionally biased region" description="Low complexity" evidence="4">
    <location>
        <begin position="43"/>
        <end position="54"/>
    </location>
</feature>
<dbReference type="AlphaFoldDB" id="A0AAJ7WQ52"/>
<dbReference type="InterPro" id="IPR011048">
    <property type="entry name" value="Haem_d1_sf"/>
</dbReference>
<keyword evidence="6" id="KW-1185">Reference proteome</keyword>
<keyword evidence="2" id="KW-1015">Disulfide bond</keyword>
<feature type="domain" description="Ig-like" evidence="5">
    <location>
        <begin position="224"/>
        <end position="309"/>
    </location>
</feature>
<dbReference type="CDD" id="cd00096">
    <property type="entry name" value="Ig"/>
    <property type="match status" value="1"/>
</dbReference>
<dbReference type="CTD" id="23105"/>
<name>A0AAJ7WQ52_PETMA</name>
<evidence type="ECO:0000256" key="1">
    <source>
        <dbReference type="ARBA" id="ARBA00022729"/>
    </source>
</evidence>
<dbReference type="InterPro" id="IPR036179">
    <property type="entry name" value="Ig-like_dom_sf"/>
</dbReference>
<organism evidence="6 7">
    <name type="scientific">Petromyzon marinus</name>
    <name type="common">Sea lamprey</name>
    <dbReference type="NCBI Taxonomy" id="7757"/>
    <lineage>
        <taxon>Eukaryota</taxon>
        <taxon>Metazoa</taxon>
        <taxon>Chordata</taxon>
        <taxon>Craniata</taxon>
        <taxon>Vertebrata</taxon>
        <taxon>Cyclostomata</taxon>
        <taxon>Hyperoartia</taxon>
        <taxon>Petromyzontiformes</taxon>
        <taxon>Petromyzontidae</taxon>
        <taxon>Petromyzon</taxon>
    </lineage>
</organism>
<proteinExistence type="predicted"/>
<evidence type="ECO:0000259" key="5">
    <source>
        <dbReference type="PROSITE" id="PS50835"/>
    </source>
</evidence>
<dbReference type="SUPFAM" id="SSF48726">
    <property type="entry name" value="Immunoglobulin"/>
    <property type="match status" value="2"/>
</dbReference>
<dbReference type="RefSeq" id="XP_032806059.1">
    <property type="nucleotide sequence ID" value="XM_032950168.1"/>
</dbReference>
<dbReference type="FunFam" id="2.60.40.10:FF:000107">
    <property type="entry name" value="Myosin, light chain kinase a"/>
    <property type="match status" value="1"/>
</dbReference>
<keyword evidence="3" id="KW-0393">Immunoglobulin domain</keyword>
<sequence>MGWGYGVVVRSALELKFRGSCRSLLGSAALHSGFFLIEENARSCNSSSNSNSSSRDGDGVSRNGTRPAHGRGARRSAPESVELCALECGALRLRHQGQHREQLQHQGQHHEQDAPLPGRSRTASEGGAGRRGERHAEVPVYVVANSGERVELPCALGRGAPHGWRRNHVRLSPSSADGITVASDGSHRLVFPRVSVLHAGTYSCCCNNASGGGQSVALLVRVPPAVRVAVSSQLRQPGQPAVLTCHADGIPRPRITWFKNGEKVVPDPYHHVSLQGGGQELRIGRVRYEDTAAYTCQARNPAGTRQRISSLFVKDLPFKPRPPPRRNVLYAFGGGGGSVSLLAPDSCDVRRLDLGAEGAAPHAERLCGDAGECPWGSAVVVANKFIFVAQPLQNRVVVVDVFAQKAVQIIPTVPSPGRLVYEAARDRVWVLSAARNRSAGQSLQVIHEATSGGSGHGSGRVSETLPGTACTSLGDLHIPSSPLLPAARFGLLACSRRPLLYKVDLLRLRLARRVSLAPWGCAPRAIAFSPRGARYVVACAAAAPAGAAGAASRRRRGAPFPQLVLDGVTDAVVGRNGGAAGTPHVSPDGRHVVSVASERSSRPSPRTRRSGSPEASSAKSRSAGGGASRPAPCDPDGAGDFARTNPLRASCAHRSGSIVHVQTLSAAGETVEWFVLHTRLAVSGVLFQPARRPGSGYNVYVGLRDRPDLLLIEPQTGNWSFISTGKFVRKNPAHGQRTAGVNIRETVDAGKLQQDPLKHFSHSLPVLEGLRIGRGAAAARQTLAAEWQLVDSGLFGQHLLRWGQKSLLVLEADPWRVSCWLSWKDVPDTVVWVAED</sequence>
<dbReference type="SMART" id="SM00409">
    <property type="entry name" value="IG"/>
    <property type="match status" value="2"/>
</dbReference>
<dbReference type="InterPro" id="IPR013783">
    <property type="entry name" value="Ig-like_fold"/>
</dbReference>
<feature type="compositionally biased region" description="Low complexity" evidence="4">
    <location>
        <begin position="592"/>
        <end position="622"/>
    </location>
</feature>
<accession>A0AAJ7WQ52</accession>
<dbReference type="PROSITE" id="PS50835">
    <property type="entry name" value="IG_LIKE"/>
    <property type="match status" value="1"/>
</dbReference>
<dbReference type="InterPro" id="IPR050958">
    <property type="entry name" value="Cell_Adh-Cytoskel_Orgn"/>
</dbReference>